<proteinExistence type="predicted"/>
<keyword evidence="1" id="KW-0812">Transmembrane</keyword>
<name>A0ABQ7H3A0_DUNSA</name>
<evidence type="ECO:0008006" key="4">
    <source>
        <dbReference type="Google" id="ProtNLM"/>
    </source>
</evidence>
<organism evidence="2 3">
    <name type="scientific">Dunaliella salina</name>
    <name type="common">Green alga</name>
    <name type="synonym">Protococcus salinus</name>
    <dbReference type="NCBI Taxonomy" id="3046"/>
    <lineage>
        <taxon>Eukaryota</taxon>
        <taxon>Viridiplantae</taxon>
        <taxon>Chlorophyta</taxon>
        <taxon>core chlorophytes</taxon>
        <taxon>Chlorophyceae</taxon>
        <taxon>CS clade</taxon>
        <taxon>Chlamydomonadales</taxon>
        <taxon>Dunaliellaceae</taxon>
        <taxon>Dunaliella</taxon>
    </lineage>
</organism>
<reference evidence="2" key="1">
    <citation type="submission" date="2017-08" db="EMBL/GenBank/DDBJ databases">
        <authorList>
            <person name="Polle J.E."/>
            <person name="Barry K."/>
            <person name="Cushman J."/>
            <person name="Schmutz J."/>
            <person name="Tran D."/>
            <person name="Hathwaick L.T."/>
            <person name="Yim W.C."/>
            <person name="Jenkins J."/>
            <person name="Mckie-Krisberg Z.M."/>
            <person name="Prochnik S."/>
            <person name="Lindquist E."/>
            <person name="Dockter R.B."/>
            <person name="Adam C."/>
            <person name="Molina H."/>
            <person name="Bunkerborg J."/>
            <person name="Jin E."/>
            <person name="Buchheim M."/>
            <person name="Magnuson J."/>
        </authorList>
    </citation>
    <scope>NUCLEOTIDE SEQUENCE</scope>
    <source>
        <strain evidence="2">CCAP 19/18</strain>
    </source>
</reference>
<dbReference type="EMBL" id="MU069489">
    <property type="protein sequence ID" value="KAF5841295.1"/>
    <property type="molecule type" value="Genomic_DNA"/>
</dbReference>
<accession>A0ABQ7H3A0</accession>
<keyword evidence="1" id="KW-0472">Membrane</keyword>
<protein>
    <recommendedName>
        <fullName evidence="4">Encoded protein</fullName>
    </recommendedName>
</protein>
<evidence type="ECO:0000313" key="2">
    <source>
        <dbReference type="EMBL" id="KAF5841295.1"/>
    </source>
</evidence>
<keyword evidence="3" id="KW-1185">Reference proteome</keyword>
<gene>
    <name evidence="2" type="ORF">DUNSADRAFT_13568</name>
</gene>
<keyword evidence="1" id="KW-1133">Transmembrane helix</keyword>
<comment type="caution">
    <text evidence="2">The sequence shown here is derived from an EMBL/GenBank/DDBJ whole genome shotgun (WGS) entry which is preliminary data.</text>
</comment>
<evidence type="ECO:0000256" key="1">
    <source>
        <dbReference type="SAM" id="Phobius"/>
    </source>
</evidence>
<evidence type="ECO:0000313" key="3">
    <source>
        <dbReference type="Proteomes" id="UP000815325"/>
    </source>
</evidence>
<feature type="transmembrane region" description="Helical" evidence="1">
    <location>
        <begin position="33"/>
        <end position="60"/>
    </location>
</feature>
<sequence>MFQQDTLESHKQRGIHHLDRIVHKELSALTCGALLPVFTTLLILAATIICLPVTAVSALVKCILPNRVLLDQVPAIQLVQVQRPHVIQGDLFIPDLDRSAKQPHHVAHHTRLHHRHPAARMQA</sequence>
<dbReference type="Proteomes" id="UP000815325">
    <property type="component" value="Unassembled WGS sequence"/>
</dbReference>